<proteinExistence type="predicted"/>
<reference evidence="2" key="1">
    <citation type="journal article" date="2020" name="G3 (Bethesda)">
        <title>High-Quality Assemblies for Three Invasive Social Wasps from the &lt;i&gt;Vespula&lt;/i&gt; Genus.</title>
        <authorList>
            <person name="Harrop T.W.R."/>
            <person name="Guhlin J."/>
            <person name="McLaughlin G.M."/>
            <person name="Permina E."/>
            <person name="Stockwell P."/>
            <person name="Gilligan J."/>
            <person name="Le Lec M.F."/>
            <person name="Gruber M.A.M."/>
            <person name="Quinn O."/>
            <person name="Lovegrove M."/>
            <person name="Duncan E.J."/>
            <person name="Remnant E.J."/>
            <person name="Van Eeckhoven J."/>
            <person name="Graham B."/>
            <person name="Knapp R.A."/>
            <person name="Langford K.W."/>
            <person name="Kronenberg Z."/>
            <person name="Press M.O."/>
            <person name="Eacker S.M."/>
            <person name="Wilson-Rankin E.E."/>
            <person name="Purcell J."/>
            <person name="Lester P.J."/>
            <person name="Dearden P.K."/>
        </authorList>
    </citation>
    <scope>NUCLEOTIDE SEQUENCE</scope>
    <source>
        <strain evidence="2">Marl-1</strain>
    </source>
</reference>
<dbReference type="EMBL" id="JACSEA010000005">
    <property type="protein sequence ID" value="KAF7400407.1"/>
    <property type="molecule type" value="Genomic_DNA"/>
</dbReference>
<keyword evidence="1" id="KW-0175">Coiled coil</keyword>
<dbReference type="Proteomes" id="UP000614350">
    <property type="component" value="Unassembled WGS sequence"/>
</dbReference>
<dbReference type="AlphaFoldDB" id="A0A834K6P0"/>
<evidence type="ECO:0000313" key="2">
    <source>
        <dbReference type="EMBL" id="KAF7400407.1"/>
    </source>
</evidence>
<gene>
    <name evidence="2" type="ORF">HZH66_005591</name>
</gene>
<feature type="coiled-coil region" evidence="1">
    <location>
        <begin position="663"/>
        <end position="733"/>
    </location>
</feature>
<evidence type="ECO:0000256" key="1">
    <source>
        <dbReference type="SAM" id="Coils"/>
    </source>
</evidence>
<accession>A0A834K6P0</accession>
<name>A0A834K6P0_VESVU</name>
<comment type="caution">
    <text evidence="2">The sequence shown here is derived from an EMBL/GenBank/DDBJ whole genome shotgun (WGS) entry which is preliminary data.</text>
</comment>
<protein>
    <submittedName>
        <fullName evidence="2">Uncharacterized protein</fullName>
    </submittedName>
</protein>
<keyword evidence="3" id="KW-1185">Reference proteome</keyword>
<evidence type="ECO:0000313" key="3">
    <source>
        <dbReference type="Proteomes" id="UP000614350"/>
    </source>
</evidence>
<sequence length="814" mass="94010">MTTIKSGADMRRTELEQCCRKLKVAETKCGSLKSRINYMKMFCQIKTDTTKASSDTFQTLINNSQEDDLIPEHSKADCNISLCDSNISVLTNQNYCNFIQENHNPEERIQGDKEIEMCDYKISKVEETENFYKGLDSVSVCSTLKPAIHETRQKQAKDISENMICDDKKQEIEYTTQQNIFSFKEPYERMVVNNPTKWTPQISSCENPDINPQEFRFNVSDSIKSSRMSKCRNSVKENKEPIIYAINVENKKSICKDDQTVNNNKIKKRRGKLRNINSKSTIATKEVNITTRKDVRKRKQKDHKTNHQLFEQNIPSSKLQRNWSGIVELYHNAAMKSDSISAISSKLEMKKLNKRFNNPQCNMHIKLPHTYDQCQNYQNHQTDQHHDNNKLPISEEAAVRVDDEYTYKQSQNGEKIAIPNHECKLYQQQNTVFDLTCYVPMANRNYEMPTLASKLKRTNRSYFNRFNFRNIPFVVGTSITPSHNLGLNIQQVLSIMKTKQPNITGVTPLLIRKVSRGLEPVSTLVKQMVVESEDLSMENNCHAISAVENKCSYSTQTSSKFIKQCPTINPLLKPRIITQSETNSFITPDDIHKQQKIQGDKESVKSYYPPIKNTGLIPQWNLKDYSHTTNSISKEEQNIVDCIKFNDKSNMQLSESKGIREVLINLHDQFEAMNMEYENLQKKAEKSDDQSLINEIAKLEKELNSKEEEINALISLYKEVMTLKQQMKILQQRNSFVCIATKVPAMNKMYSSTPISLSKTSKNYTKDAMHTFSMKRQNTITHLLINGSTYSLGDSQTKVLSRKRINNLYYNTTK</sequence>
<organism evidence="2 3">
    <name type="scientific">Vespula vulgaris</name>
    <name type="common">Yellow jacket</name>
    <name type="synonym">Wasp</name>
    <dbReference type="NCBI Taxonomy" id="7454"/>
    <lineage>
        <taxon>Eukaryota</taxon>
        <taxon>Metazoa</taxon>
        <taxon>Ecdysozoa</taxon>
        <taxon>Arthropoda</taxon>
        <taxon>Hexapoda</taxon>
        <taxon>Insecta</taxon>
        <taxon>Pterygota</taxon>
        <taxon>Neoptera</taxon>
        <taxon>Endopterygota</taxon>
        <taxon>Hymenoptera</taxon>
        <taxon>Apocrita</taxon>
        <taxon>Aculeata</taxon>
        <taxon>Vespoidea</taxon>
        <taxon>Vespidae</taxon>
        <taxon>Vespinae</taxon>
        <taxon>Vespula</taxon>
    </lineage>
</organism>